<keyword evidence="2 6" id="KW-0238">DNA-binding</keyword>
<dbReference type="InterPro" id="IPR011008">
    <property type="entry name" value="Dimeric_a/b-barrel"/>
</dbReference>
<dbReference type="Pfam" id="PF13404">
    <property type="entry name" value="HTH_AsnC-type"/>
    <property type="match status" value="1"/>
</dbReference>
<evidence type="ECO:0000313" key="6">
    <source>
        <dbReference type="EMBL" id="RZT88190.1"/>
    </source>
</evidence>
<dbReference type="SMART" id="SM00344">
    <property type="entry name" value="HTH_ASNC"/>
    <property type="match status" value="1"/>
</dbReference>
<dbReference type="PANTHER" id="PTHR30154">
    <property type="entry name" value="LEUCINE-RESPONSIVE REGULATORY PROTEIN"/>
    <property type="match status" value="1"/>
</dbReference>
<evidence type="ECO:0000256" key="2">
    <source>
        <dbReference type="ARBA" id="ARBA00023125"/>
    </source>
</evidence>
<dbReference type="InterPro" id="IPR000485">
    <property type="entry name" value="AsnC-type_HTH_dom"/>
</dbReference>
<dbReference type="PANTHER" id="PTHR30154:SF54">
    <property type="entry name" value="POSSIBLE TRANSCRIPTIONAL REGULATORY PROTEIN (PROBABLY LRP_ASNC-FAMILY)"/>
    <property type="match status" value="1"/>
</dbReference>
<accession>A0A4V2FRG8</accession>
<dbReference type="Proteomes" id="UP000291591">
    <property type="component" value="Unassembled WGS sequence"/>
</dbReference>
<comment type="caution">
    <text evidence="6">The sequence shown here is derived from an EMBL/GenBank/DDBJ whole genome shotgun (WGS) entry which is preliminary data.</text>
</comment>
<dbReference type="GO" id="GO:0043200">
    <property type="term" value="P:response to amino acid"/>
    <property type="evidence" value="ECO:0007669"/>
    <property type="project" value="TreeGrafter"/>
</dbReference>
<keyword evidence="7" id="KW-1185">Reference proteome</keyword>
<keyword evidence="1" id="KW-0805">Transcription regulation</keyword>
<dbReference type="GO" id="GO:0043565">
    <property type="term" value="F:sequence-specific DNA binding"/>
    <property type="evidence" value="ECO:0007669"/>
    <property type="project" value="InterPro"/>
</dbReference>
<evidence type="ECO:0000256" key="4">
    <source>
        <dbReference type="SAM" id="MobiDB-lite"/>
    </source>
</evidence>
<dbReference type="CDD" id="cd00090">
    <property type="entry name" value="HTH_ARSR"/>
    <property type="match status" value="1"/>
</dbReference>
<evidence type="ECO:0000313" key="7">
    <source>
        <dbReference type="Proteomes" id="UP000291591"/>
    </source>
</evidence>
<evidence type="ECO:0000256" key="1">
    <source>
        <dbReference type="ARBA" id="ARBA00023015"/>
    </source>
</evidence>
<dbReference type="InterPro" id="IPR036388">
    <property type="entry name" value="WH-like_DNA-bd_sf"/>
</dbReference>
<name>A0A4V2FRG8_PSEST</name>
<dbReference type="InterPro" id="IPR011991">
    <property type="entry name" value="ArsR-like_HTH"/>
</dbReference>
<dbReference type="PROSITE" id="PS50956">
    <property type="entry name" value="HTH_ASNC_2"/>
    <property type="match status" value="1"/>
</dbReference>
<feature type="region of interest" description="Disordered" evidence="4">
    <location>
        <begin position="1"/>
        <end position="22"/>
    </location>
</feature>
<dbReference type="Gene3D" id="1.10.10.10">
    <property type="entry name" value="Winged helix-like DNA-binding domain superfamily/Winged helix DNA-binding domain"/>
    <property type="match status" value="1"/>
</dbReference>
<protein>
    <submittedName>
        <fullName evidence="6">DNA-binding Lrp family transcriptional regulator</fullName>
    </submittedName>
</protein>
<keyword evidence="3" id="KW-0804">Transcription</keyword>
<dbReference type="GO" id="GO:0005829">
    <property type="term" value="C:cytosol"/>
    <property type="evidence" value="ECO:0007669"/>
    <property type="project" value="TreeGrafter"/>
</dbReference>
<dbReference type="InterPro" id="IPR036390">
    <property type="entry name" value="WH_DNA-bd_sf"/>
</dbReference>
<evidence type="ECO:0000259" key="5">
    <source>
        <dbReference type="PROSITE" id="PS50956"/>
    </source>
</evidence>
<proteinExistence type="predicted"/>
<organism evidence="6 7">
    <name type="scientific">Pseudonocardia sediminis</name>
    <dbReference type="NCBI Taxonomy" id="1397368"/>
    <lineage>
        <taxon>Bacteria</taxon>
        <taxon>Bacillati</taxon>
        <taxon>Actinomycetota</taxon>
        <taxon>Actinomycetes</taxon>
        <taxon>Pseudonocardiales</taxon>
        <taxon>Pseudonocardiaceae</taxon>
        <taxon>Pseudonocardia</taxon>
    </lineage>
</organism>
<dbReference type="Gene3D" id="3.30.70.920">
    <property type="match status" value="1"/>
</dbReference>
<dbReference type="InterPro" id="IPR019887">
    <property type="entry name" value="Tscrpt_reg_AsnC/Lrp_C"/>
</dbReference>
<dbReference type="InterPro" id="IPR019888">
    <property type="entry name" value="Tscrpt_reg_AsnC-like"/>
</dbReference>
<dbReference type="Pfam" id="PF01037">
    <property type="entry name" value="AsnC_trans_reg"/>
    <property type="match status" value="1"/>
</dbReference>
<dbReference type="EMBL" id="SHKL01000001">
    <property type="protein sequence ID" value="RZT88190.1"/>
    <property type="molecule type" value="Genomic_DNA"/>
</dbReference>
<gene>
    <name evidence="6" type="ORF">EV383_5127</name>
</gene>
<reference evidence="6 7" key="1">
    <citation type="submission" date="2019-02" db="EMBL/GenBank/DDBJ databases">
        <title>Sequencing the genomes of 1000 actinobacteria strains.</title>
        <authorList>
            <person name="Klenk H.-P."/>
        </authorList>
    </citation>
    <scope>NUCLEOTIDE SEQUENCE [LARGE SCALE GENOMIC DNA]</scope>
    <source>
        <strain evidence="6 7">DSM 45779</strain>
    </source>
</reference>
<dbReference type="SUPFAM" id="SSF46785">
    <property type="entry name" value="Winged helix' DNA-binding domain"/>
    <property type="match status" value="1"/>
</dbReference>
<dbReference type="SUPFAM" id="SSF54909">
    <property type="entry name" value="Dimeric alpha+beta barrel"/>
    <property type="match status" value="1"/>
</dbReference>
<evidence type="ECO:0000256" key="3">
    <source>
        <dbReference type="ARBA" id="ARBA00023163"/>
    </source>
</evidence>
<dbReference type="AlphaFoldDB" id="A0A4V2FRG8"/>
<feature type="compositionally biased region" description="Basic and acidic residues" evidence="4">
    <location>
        <begin position="10"/>
        <end position="22"/>
    </location>
</feature>
<dbReference type="PRINTS" id="PR00033">
    <property type="entry name" value="HTHASNC"/>
</dbReference>
<feature type="domain" description="HTH asnC-type" evidence="5">
    <location>
        <begin position="23"/>
        <end position="84"/>
    </location>
</feature>
<sequence>MPVDDATTGSEREAGPKDVRHPLDATDRALLRLLERDARTPNSALAEQVGIAPSTCLGRVRALRERGVIRGYHADVDPAATGHPLQAMISVRLQADARSRLAEFVERVGRLPEVRDVYFLAGEDDYLLRVATADTGSLRDLVTTLNAHRDVAGTRTSLIFEHHRPPHTY</sequence>